<feature type="compositionally biased region" description="Basic and acidic residues" evidence="1">
    <location>
        <begin position="335"/>
        <end position="344"/>
    </location>
</feature>
<dbReference type="RefSeq" id="XP_048133007.1">
    <property type="nucleotide sequence ID" value="XM_048277050.1"/>
</dbReference>
<protein>
    <submittedName>
        <fullName evidence="3">DDT domain-containing protein DDR4 isoform X3</fullName>
    </submittedName>
</protein>
<feature type="region of interest" description="Disordered" evidence="1">
    <location>
        <begin position="1"/>
        <end position="24"/>
    </location>
</feature>
<evidence type="ECO:0000256" key="1">
    <source>
        <dbReference type="SAM" id="MobiDB-lite"/>
    </source>
</evidence>
<accession>A0ABM3H8T0</accession>
<dbReference type="GeneID" id="115754027"/>
<sequence length="430" mass="48250">MPRPRRVPAAAAAGNASEMKVDGREETPSMLDETGHEIGPEVLQKLREQWELASVLNFLSVFEPVIGNDLKLSAEEIEGGLIRPNSSIAQLHVKLLKQDDAVSYINNALKDGTPISCFRKEKLASHGNGTSYWYEGDATCGHRLYRAVCIPKSKSTNSDERGVPLPFTMFRWDTLATNLDEFSEVVEALASSKGVAEVAVSKIIQSDIIPVLQKIKKNKERALKRKERQKMLLSNCKRFYPVAGSRSCRSRRPISYTFEEYDRAINEAIDVTERSTTEDQRRQYKHREFSKEDDSQNEDPDSSEGVGRNNIYDVPATQINKHGGAGNDYTDEEYDGKCSDDDCSRSNNSDEDCLGSTIDSPNNNNHPKRKIHVAHRVAGSRWSKRLAGAAAHAVEETRELHMKKLLRQRPTQNYALESAIIPDSDEENPL</sequence>
<proteinExistence type="predicted"/>
<feature type="compositionally biased region" description="Basic and acidic residues" evidence="1">
    <location>
        <begin position="271"/>
        <end position="294"/>
    </location>
</feature>
<dbReference type="PANTHER" id="PTHR14296">
    <property type="entry name" value="REMODELING AND SPACING FACTOR 1"/>
    <property type="match status" value="1"/>
</dbReference>
<keyword evidence="2" id="KW-1185">Reference proteome</keyword>
<evidence type="ECO:0000313" key="2">
    <source>
        <dbReference type="Proteomes" id="UP000827889"/>
    </source>
</evidence>
<gene>
    <name evidence="3" type="primary">LOC115754027</name>
</gene>
<organism evidence="2 3">
    <name type="scientific">Rhodamnia argentea</name>
    <dbReference type="NCBI Taxonomy" id="178133"/>
    <lineage>
        <taxon>Eukaryota</taxon>
        <taxon>Viridiplantae</taxon>
        <taxon>Streptophyta</taxon>
        <taxon>Embryophyta</taxon>
        <taxon>Tracheophyta</taxon>
        <taxon>Spermatophyta</taxon>
        <taxon>Magnoliopsida</taxon>
        <taxon>eudicotyledons</taxon>
        <taxon>Gunneridae</taxon>
        <taxon>Pentapetalae</taxon>
        <taxon>rosids</taxon>
        <taxon>malvids</taxon>
        <taxon>Myrtales</taxon>
        <taxon>Myrtaceae</taxon>
        <taxon>Myrtoideae</taxon>
        <taxon>Myrteae</taxon>
        <taxon>Australasian group</taxon>
        <taxon>Rhodamnia</taxon>
    </lineage>
</organism>
<feature type="region of interest" description="Disordered" evidence="1">
    <location>
        <begin position="271"/>
        <end position="368"/>
    </location>
</feature>
<reference evidence="3" key="1">
    <citation type="submission" date="2025-08" db="UniProtKB">
        <authorList>
            <consortium name="RefSeq"/>
        </authorList>
    </citation>
    <scope>IDENTIFICATION</scope>
    <source>
        <tissue evidence="3">Leaf</tissue>
    </source>
</reference>
<dbReference type="Proteomes" id="UP000827889">
    <property type="component" value="Chromosome 4"/>
</dbReference>
<dbReference type="PANTHER" id="PTHR14296:SF12">
    <property type="entry name" value="DDT DOMAIN-CONTAINING PROTEIN DDR4 ISOFORM X1"/>
    <property type="match status" value="1"/>
</dbReference>
<dbReference type="InterPro" id="IPR028938">
    <property type="entry name" value="Rsf1-like"/>
</dbReference>
<evidence type="ECO:0000313" key="3">
    <source>
        <dbReference type="RefSeq" id="XP_048133007.1"/>
    </source>
</evidence>
<name>A0ABM3H8T0_9MYRT</name>